<comment type="caution">
    <text evidence="1">The sequence shown here is derived from an EMBL/GenBank/DDBJ whole genome shotgun (WGS) entry which is preliminary data.</text>
</comment>
<name>A0A1S1X590_9NEIS</name>
<dbReference type="AlphaFoldDB" id="A0A1S1X590"/>
<reference evidence="1 2" key="1">
    <citation type="submission" date="2016-09" db="EMBL/GenBank/DDBJ databases">
        <title>Chromobacterium muskegensis sp. nov., an insecticidal bacterium isolated from Sphagnum bogs.</title>
        <authorList>
            <person name="Sparks M.E."/>
            <person name="Blackburn M.B."/>
            <person name="Gundersen-Rindal D.E."/>
            <person name="Mitchell A."/>
            <person name="Farrar R."/>
            <person name="Kuhar D."/>
        </authorList>
    </citation>
    <scope>NUCLEOTIDE SEQUENCE [LARGE SCALE GENOMIC DNA]</scope>
    <source>
        <strain evidence="1 2">37-2</strain>
    </source>
</reference>
<accession>A0A1S1X590</accession>
<evidence type="ECO:0000313" key="2">
    <source>
        <dbReference type="Proteomes" id="UP000180088"/>
    </source>
</evidence>
<gene>
    <name evidence="1" type="ORF">BI347_14790</name>
</gene>
<dbReference type="Proteomes" id="UP000180088">
    <property type="component" value="Unassembled WGS sequence"/>
</dbReference>
<sequence length="73" mass="8097">MQSGEHIPLLVSGGPLGLPASLATRYVLTQFRPKGLKVSSIRQRLSTLALAYTFFTEHGIQLDERAAKRQFLN</sequence>
<organism evidence="1 2">
    <name type="scientific">Chromobacterium sphagni</name>
    <dbReference type="NCBI Taxonomy" id="1903179"/>
    <lineage>
        <taxon>Bacteria</taxon>
        <taxon>Pseudomonadati</taxon>
        <taxon>Pseudomonadota</taxon>
        <taxon>Betaproteobacteria</taxon>
        <taxon>Neisseriales</taxon>
        <taxon>Chromobacteriaceae</taxon>
        <taxon>Chromobacterium</taxon>
    </lineage>
</organism>
<evidence type="ECO:0000313" key="1">
    <source>
        <dbReference type="EMBL" id="OHX14633.1"/>
    </source>
</evidence>
<proteinExistence type="predicted"/>
<dbReference type="EMBL" id="MKCS01000001">
    <property type="protein sequence ID" value="OHX14633.1"/>
    <property type="molecule type" value="Genomic_DNA"/>
</dbReference>
<protein>
    <submittedName>
        <fullName evidence="1">Uncharacterized protein</fullName>
    </submittedName>
</protein>